<dbReference type="InterPro" id="IPR025164">
    <property type="entry name" value="Toastrack_DUF4097"/>
</dbReference>
<evidence type="ECO:0000259" key="2">
    <source>
        <dbReference type="Pfam" id="PF13349"/>
    </source>
</evidence>
<dbReference type="Pfam" id="PF13349">
    <property type="entry name" value="DUF4097"/>
    <property type="match status" value="1"/>
</dbReference>
<dbReference type="Gene3D" id="2.160.20.120">
    <property type="match status" value="1"/>
</dbReference>
<dbReference type="AlphaFoldDB" id="A0A929QSA9"/>
<reference evidence="3" key="1">
    <citation type="submission" date="2020-04" db="EMBL/GenBank/DDBJ databases">
        <title>Deep metagenomics examines the oral microbiome during advanced dental caries in children, revealing novel taxa and co-occurrences with host molecules.</title>
        <authorList>
            <person name="Baker J.L."/>
            <person name="Morton J.T."/>
            <person name="Dinis M."/>
            <person name="Alvarez R."/>
            <person name="Tran N.C."/>
            <person name="Knight R."/>
            <person name="Edlund A."/>
        </authorList>
    </citation>
    <scope>NUCLEOTIDE SEQUENCE</scope>
    <source>
        <strain evidence="3">JCVI_23_bin.16</strain>
    </source>
</reference>
<evidence type="ECO:0000256" key="1">
    <source>
        <dbReference type="SAM" id="MobiDB-lite"/>
    </source>
</evidence>
<accession>A0A929QSA9</accession>
<comment type="caution">
    <text evidence="3">The sequence shown here is derived from an EMBL/GenBank/DDBJ whole genome shotgun (WGS) entry which is preliminary data.</text>
</comment>
<dbReference type="EMBL" id="JABZFV010000013">
    <property type="protein sequence ID" value="MBF0934324.1"/>
    <property type="molecule type" value="Genomic_DNA"/>
</dbReference>
<feature type="compositionally biased region" description="Low complexity" evidence="1">
    <location>
        <begin position="119"/>
        <end position="140"/>
    </location>
</feature>
<protein>
    <submittedName>
        <fullName evidence="3">DUF4097 family beta strand repeat protein</fullName>
    </submittedName>
</protein>
<feature type="domain" description="DUF4097" evidence="2">
    <location>
        <begin position="376"/>
        <end position="559"/>
    </location>
</feature>
<evidence type="ECO:0000313" key="4">
    <source>
        <dbReference type="Proteomes" id="UP000757900"/>
    </source>
</evidence>
<gene>
    <name evidence="3" type="ORF">HXK00_01615</name>
</gene>
<name>A0A929QSA9_ABIDE</name>
<feature type="compositionally biased region" description="Acidic residues" evidence="1">
    <location>
        <begin position="36"/>
        <end position="50"/>
    </location>
</feature>
<evidence type="ECO:0000313" key="3">
    <source>
        <dbReference type="EMBL" id="MBF0934324.1"/>
    </source>
</evidence>
<feature type="compositionally biased region" description="Basic and acidic residues" evidence="1">
    <location>
        <begin position="67"/>
        <end position="78"/>
    </location>
</feature>
<proteinExistence type="predicted"/>
<feature type="region of interest" description="Disordered" evidence="1">
    <location>
        <begin position="102"/>
        <end position="148"/>
    </location>
</feature>
<organism evidence="3 4">
    <name type="scientific">Abiotrophia defectiva</name>
    <name type="common">Streptococcus defectivus</name>
    <dbReference type="NCBI Taxonomy" id="46125"/>
    <lineage>
        <taxon>Bacteria</taxon>
        <taxon>Bacillati</taxon>
        <taxon>Bacillota</taxon>
        <taxon>Bacilli</taxon>
        <taxon>Lactobacillales</taxon>
        <taxon>Aerococcaceae</taxon>
        <taxon>Abiotrophia</taxon>
    </lineage>
</organism>
<dbReference type="Proteomes" id="UP000757900">
    <property type="component" value="Unassembled WGS sequence"/>
</dbReference>
<sequence length="564" mass="62338">MNEKERIIELVKQQVITMDEALRLLEASAQAKSADQVEEPADTQDQDQVTDQEAASKQEAPADQEPEQDKKAGFDPEQLKATVQEAIDKSLKFGQEIIYSVQQSLDDKQENKPEDSKSAEPAQEASEPEASISQEEAEAAAAKRQELEESLEKEGQALLIAKQRLREFEILAELDELSEELQAQKAQVSSEVLERGQKIDQLQEELKAYKPENPSSEPFSQRLNDFVRQVNEGGQRAADHVSRAADQFGQKADRAGQRIDNEANRLGRVIGQVVSTAFKAAREGIRVGVRAYGRLGNEWEHTFNIDAKDLKVLDFKLSRGDVKVTRAHVDQVSVNVKASFFGKIPNPNLEDFQAHSILSLDDGNLLLQVTDAHMSADIEVTLPDQDLETVRIETTQGDIELDGVQAKEIYLTTVNGDVDLSDVAADLLDYHSTNGDLDYRQAEVKRLNLETTNGDCRVVGAIGDVAASLISGDLLLTKRDETPAAMKVSTVSGDVKIAIPANLSLEGSAQSSSGDVEHRIGHLDVETHRHHSLEFQRLMTNQERPVHLEINTVSGDIRLKDTDL</sequence>
<feature type="region of interest" description="Disordered" evidence="1">
    <location>
        <begin position="29"/>
        <end position="81"/>
    </location>
</feature>
<feature type="compositionally biased region" description="Basic and acidic residues" evidence="1">
    <location>
        <begin position="105"/>
        <end position="118"/>
    </location>
</feature>